<feature type="signal peptide" evidence="7">
    <location>
        <begin position="1"/>
        <end position="24"/>
    </location>
</feature>
<comment type="similarity">
    <text evidence="1 6">Belongs to the class-A beta-lactamase family.</text>
</comment>
<dbReference type="PRINTS" id="PR00118">
    <property type="entry name" value="BLACTAMASEA"/>
</dbReference>
<dbReference type="SUPFAM" id="SSF56601">
    <property type="entry name" value="beta-lactamase/transpeptidase-like"/>
    <property type="match status" value="1"/>
</dbReference>
<dbReference type="EC" id="3.5.2.6" evidence="2 6"/>
<feature type="chain" id="PRO_5039682796" description="Beta-lactamase" evidence="7">
    <location>
        <begin position="25"/>
        <end position="305"/>
    </location>
</feature>
<dbReference type="Proteomes" id="UP000199529">
    <property type="component" value="Unassembled WGS sequence"/>
</dbReference>
<name>A0A1H3ENW7_9PSEU</name>
<feature type="domain" description="Beta-lactamase class A catalytic" evidence="8">
    <location>
        <begin position="63"/>
        <end position="279"/>
    </location>
</feature>
<dbReference type="InterPro" id="IPR045155">
    <property type="entry name" value="Beta-lactam_cat"/>
</dbReference>
<evidence type="ECO:0000256" key="5">
    <source>
        <dbReference type="ARBA" id="ARBA00023251"/>
    </source>
</evidence>
<dbReference type="PROSITE" id="PS00146">
    <property type="entry name" value="BETA_LACTAMASE_A"/>
    <property type="match status" value="1"/>
</dbReference>
<dbReference type="NCBIfam" id="NF033103">
    <property type="entry name" value="bla_class_A"/>
    <property type="match status" value="1"/>
</dbReference>
<dbReference type="OrthoDB" id="9784149at2"/>
<organism evidence="9 10">
    <name type="scientific">Saccharopolyspora shandongensis</name>
    <dbReference type="NCBI Taxonomy" id="418495"/>
    <lineage>
        <taxon>Bacteria</taxon>
        <taxon>Bacillati</taxon>
        <taxon>Actinomycetota</taxon>
        <taxon>Actinomycetes</taxon>
        <taxon>Pseudonocardiales</taxon>
        <taxon>Pseudonocardiaceae</taxon>
        <taxon>Saccharopolyspora</taxon>
    </lineage>
</organism>
<dbReference type="InterPro" id="IPR012338">
    <property type="entry name" value="Beta-lactam/transpept-like"/>
</dbReference>
<comment type="catalytic activity">
    <reaction evidence="6">
        <text>a beta-lactam + H2O = a substituted beta-amino acid</text>
        <dbReference type="Rhea" id="RHEA:20401"/>
        <dbReference type="ChEBI" id="CHEBI:15377"/>
        <dbReference type="ChEBI" id="CHEBI:35627"/>
        <dbReference type="ChEBI" id="CHEBI:140347"/>
        <dbReference type="EC" id="3.5.2.6"/>
    </reaction>
</comment>
<keyword evidence="10" id="KW-1185">Reference proteome</keyword>
<dbReference type="GO" id="GO:0008800">
    <property type="term" value="F:beta-lactamase activity"/>
    <property type="evidence" value="ECO:0007669"/>
    <property type="project" value="UniProtKB-UniRule"/>
</dbReference>
<proteinExistence type="inferred from homology"/>
<keyword evidence="4 6" id="KW-0378">Hydrolase</keyword>
<protein>
    <recommendedName>
        <fullName evidence="3 6">Beta-lactamase</fullName>
        <ecNumber evidence="2 6">3.5.2.6</ecNumber>
    </recommendedName>
</protein>
<dbReference type="InterPro" id="IPR000871">
    <property type="entry name" value="Beta-lactam_class-A"/>
</dbReference>
<dbReference type="PROSITE" id="PS51318">
    <property type="entry name" value="TAT"/>
    <property type="match status" value="1"/>
</dbReference>
<evidence type="ECO:0000256" key="3">
    <source>
        <dbReference type="ARBA" id="ARBA00018879"/>
    </source>
</evidence>
<gene>
    <name evidence="9" type="ORF">SAMN05216215_1015101</name>
</gene>
<dbReference type="PANTHER" id="PTHR35333:SF3">
    <property type="entry name" value="BETA-LACTAMASE-TYPE TRANSPEPTIDASE FOLD CONTAINING PROTEIN"/>
    <property type="match status" value="1"/>
</dbReference>
<dbReference type="GO" id="GO:0046677">
    <property type="term" value="P:response to antibiotic"/>
    <property type="evidence" value="ECO:0007669"/>
    <property type="project" value="UniProtKB-UniRule"/>
</dbReference>
<dbReference type="GO" id="GO:0030655">
    <property type="term" value="P:beta-lactam antibiotic catabolic process"/>
    <property type="evidence" value="ECO:0007669"/>
    <property type="project" value="InterPro"/>
</dbReference>
<dbReference type="InterPro" id="IPR023650">
    <property type="entry name" value="Beta-lactam_class-A_AS"/>
</dbReference>
<dbReference type="EMBL" id="FNOK01000015">
    <property type="protein sequence ID" value="SDX80411.1"/>
    <property type="molecule type" value="Genomic_DNA"/>
</dbReference>
<reference evidence="10" key="1">
    <citation type="submission" date="2016-10" db="EMBL/GenBank/DDBJ databases">
        <authorList>
            <person name="Varghese N."/>
            <person name="Submissions S."/>
        </authorList>
    </citation>
    <scope>NUCLEOTIDE SEQUENCE [LARGE SCALE GENOMIC DNA]</scope>
    <source>
        <strain evidence="10">CGMCC 4.3530</strain>
    </source>
</reference>
<evidence type="ECO:0000313" key="9">
    <source>
        <dbReference type="EMBL" id="SDX80411.1"/>
    </source>
</evidence>
<evidence type="ECO:0000259" key="8">
    <source>
        <dbReference type="Pfam" id="PF13354"/>
    </source>
</evidence>
<dbReference type="PROSITE" id="PS51257">
    <property type="entry name" value="PROKAR_LIPOPROTEIN"/>
    <property type="match status" value="1"/>
</dbReference>
<dbReference type="InterPro" id="IPR006311">
    <property type="entry name" value="TAT_signal"/>
</dbReference>
<dbReference type="AlphaFoldDB" id="A0A1H3ENW7"/>
<dbReference type="RefSeq" id="WP_093266786.1">
    <property type="nucleotide sequence ID" value="NZ_FNOK01000015.1"/>
</dbReference>
<dbReference type="Pfam" id="PF13354">
    <property type="entry name" value="Beta-lactamase2"/>
    <property type="match status" value="1"/>
</dbReference>
<dbReference type="STRING" id="418495.SAMN05216215_1015101"/>
<sequence>MQHHETRVGRRTILGALLAAPAVAACGSSGVAAAPSSAGPDLTGKHAPDFAGLERRYDARLGLFAVNVHTGRSMGYRADERFAMCSTFKTYAAGALLHRNGLAGGYFDKLIHYTEADLVANSPVTGPNAGIGMMVNELCAAAMTRSDNTAANLMLAELGGPPAITAFARSIGDGSTRLDRWETDLNTAIPGDERDTTTPAGIAAGYRALVLGDALGAPERDRLTGWLFANTTGAARIRAGLPPTWRTGDKTGTGDYASGNDVAVTWTDRGQAIVIAVLTTRPRKDDKVDNGLHADTARIVAAALG</sequence>
<evidence type="ECO:0000256" key="2">
    <source>
        <dbReference type="ARBA" id="ARBA00012865"/>
    </source>
</evidence>
<accession>A0A1H3ENW7</accession>
<evidence type="ECO:0000256" key="6">
    <source>
        <dbReference type="RuleBase" id="RU361140"/>
    </source>
</evidence>
<evidence type="ECO:0000256" key="4">
    <source>
        <dbReference type="ARBA" id="ARBA00022801"/>
    </source>
</evidence>
<evidence type="ECO:0000313" key="10">
    <source>
        <dbReference type="Proteomes" id="UP000199529"/>
    </source>
</evidence>
<evidence type="ECO:0000256" key="7">
    <source>
        <dbReference type="SAM" id="SignalP"/>
    </source>
</evidence>
<dbReference type="Gene3D" id="3.40.710.10">
    <property type="entry name" value="DD-peptidase/beta-lactamase superfamily"/>
    <property type="match status" value="1"/>
</dbReference>
<evidence type="ECO:0000256" key="1">
    <source>
        <dbReference type="ARBA" id="ARBA00009009"/>
    </source>
</evidence>
<keyword evidence="5 6" id="KW-0046">Antibiotic resistance</keyword>
<dbReference type="PANTHER" id="PTHR35333">
    <property type="entry name" value="BETA-LACTAMASE"/>
    <property type="match status" value="1"/>
</dbReference>
<keyword evidence="7" id="KW-0732">Signal</keyword>